<dbReference type="PANTHER" id="PTHR43433:SF5">
    <property type="entry name" value="AB HYDROLASE-1 DOMAIN-CONTAINING PROTEIN"/>
    <property type="match status" value="1"/>
</dbReference>
<dbReference type="GO" id="GO:0016787">
    <property type="term" value="F:hydrolase activity"/>
    <property type="evidence" value="ECO:0007669"/>
    <property type="project" value="UniProtKB-KW"/>
</dbReference>
<dbReference type="PANTHER" id="PTHR43433">
    <property type="entry name" value="HYDROLASE, ALPHA/BETA FOLD FAMILY PROTEIN"/>
    <property type="match status" value="1"/>
</dbReference>
<dbReference type="AlphaFoldDB" id="A0A5N0UVZ6"/>
<dbReference type="InterPro" id="IPR000073">
    <property type="entry name" value="AB_hydrolase_1"/>
</dbReference>
<dbReference type="Gene3D" id="3.40.50.1820">
    <property type="entry name" value="alpha/beta hydrolase"/>
    <property type="match status" value="1"/>
</dbReference>
<proteinExistence type="predicted"/>
<keyword evidence="3" id="KW-1185">Reference proteome</keyword>
<reference evidence="2" key="1">
    <citation type="submission" date="2019-09" db="EMBL/GenBank/DDBJ databases">
        <authorList>
            <person name="Teo W.F.A."/>
            <person name="Duangmal K."/>
        </authorList>
    </citation>
    <scope>NUCLEOTIDE SEQUENCE [LARGE SCALE GENOMIC DNA]</scope>
    <source>
        <strain evidence="2">K81G1</strain>
    </source>
</reference>
<name>A0A5N0UVZ6_9PSEU</name>
<feature type="domain" description="AB hydrolase-1" evidence="1">
    <location>
        <begin position="24"/>
        <end position="125"/>
    </location>
</feature>
<comment type="caution">
    <text evidence="2">The sequence shown here is derived from an EMBL/GenBank/DDBJ whole genome shotgun (WGS) entry which is preliminary data.</text>
</comment>
<dbReference type="InterPro" id="IPR050471">
    <property type="entry name" value="AB_hydrolase"/>
</dbReference>
<organism evidence="2 3">
    <name type="scientific">Amycolatopsis acidicola</name>
    <dbReference type="NCBI Taxonomy" id="2596893"/>
    <lineage>
        <taxon>Bacteria</taxon>
        <taxon>Bacillati</taxon>
        <taxon>Actinomycetota</taxon>
        <taxon>Actinomycetes</taxon>
        <taxon>Pseudonocardiales</taxon>
        <taxon>Pseudonocardiaceae</taxon>
        <taxon>Amycolatopsis</taxon>
    </lineage>
</organism>
<accession>A0A5N0UVZ6</accession>
<dbReference type="PRINTS" id="PR00111">
    <property type="entry name" value="ABHYDROLASE"/>
</dbReference>
<dbReference type="InterPro" id="IPR029058">
    <property type="entry name" value="AB_hydrolase_fold"/>
</dbReference>
<dbReference type="EMBL" id="VMNW02000043">
    <property type="protein sequence ID" value="KAA9157185.1"/>
    <property type="molecule type" value="Genomic_DNA"/>
</dbReference>
<dbReference type="RefSeq" id="WP_144748017.1">
    <property type="nucleotide sequence ID" value="NZ_VMNW02000043.1"/>
</dbReference>
<evidence type="ECO:0000313" key="3">
    <source>
        <dbReference type="Proteomes" id="UP000319769"/>
    </source>
</evidence>
<dbReference type="SUPFAM" id="SSF53474">
    <property type="entry name" value="alpha/beta-Hydrolases"/>
    <property type="match status" value="1"/>
</dbReference>
<dbReference type="Pfam" id="PF00561">
    <property type="entry name" value="Abhydrolase_1"/>
    <property type="match status" value="1"/>
</dbReference>
<evidence type="ECO:0000313" key="2">
    <source>
        <dbReference type="EMBL" id="KAA9157185.1"/>
    </source>
</evidence>
<keyword evidence="2" id="KW-0378">Hydrolase</keyword>
<dbReference type="Proteomes" id="UP000319769">
    <property type="component" value="Unassembled WGS sequence"/>
</dbReference>
<evidence type="ECO:0000259" key="1">
    <source>
        <dbReference type="Pfam" id="PF00561"/>
    </source>
</evidence>
<gene>
    <name evidence="2" type="ORF">FPZ12_025705</name>
</gene>
<protein>
    <submittedName>
        <fullName evidence="2">Alpha/beta hydrolase</fullName>
    </submittedName>
</protein>
<sequence>MTTRDYAPVRGLQMYYEVHGAGRPLVLLHGGVHTVELTFGALLPDLARDRQVIAAELQGHGRTADIDREMTLPELAADVLALLDHLGLERADFFGFSLGGLVALQLVITAPERVGRLVLASTHYRAEGYHEEILDPALWAGSRRMPTDADFAEMRKSYERVAPDPGHFEQLTAKLSKNVPVIEGWRAEQLRAIPAKTLLLFGDNDFIRLEHAVEMAGLIPDAQLGILPDTTHTGLPRHPELVLPMVRPFLG</sequence>
<dbReference type="OrthoDB" id="495620at2"/>